<gene>
    <name evidence="3" type="ORF">UFOVP1292_34</name>
    <name evidence="4" type="ORF">UFOVP1411_25</name>
    <name evidence="1" type="ORF">UFOVP859_61</name>
    <name evidence="2" type="ORF">UFOVP882_59</name>
</gene>
<organism evidence="1">
    <name type="scientific">uncultured Caudovirales phage</name>
    <dbReference type="NCBI Taxonomy" id="2100421"/>
    <lineage>
        <taxon>Viruses</taxon>
        <taxon>Duplodnaviria</taxon>
        <taxon>Heunggongvirae</taxon>
        <taxon>Uroviricota</taxon>
        <taxon>Caudoviricetes</taxon>
        <taxon>Peduoviridae</taxon>
        <taxon>Maltschvirus</taxon>
        <taxon>Maltschvirus maltsch</taxon>
    </lineage>
</organism>
<evidence type="ECO:0000313" key="3">
    <source>
        <dbReference type="EMBL" id="CAB4196430.1"/>
    </source>
</evidence>
<proteinExistence type="predicted"/>
<accession>A0A6J5P7J1</accession>
<name>A0A6J5P7J1_9CAUD</name>
<dbReference type="EMBL" id="LR796816">
    <property type="protein sequence ID" value="CAB4167880.1"/>
    <property type="molecule type" value="Genomic_DNA"/>
</dbReference>
<dbReference type="EMBL" id="LR797251">
    <property type="protein sequence ID" value="CAB4196430.1"/>
    <property type="molecule type" value="Genomic_DNA"/>
</dbReference>
<sequence>MNDMTYDDFFALKDWINSLIAYKEDPSSATYRDNEIAEEAVTKVLIIKSTQK</sequence>
<dbReference type="EMBL" id="LR797357">
    <property type="protein sequence ID" value="CAB4205121.1"/>
    <property type="molecule type" value="Genomic_DNA"/>
</dbReference>
<reference evidence="1" key="1">
    <citation type="submission" date="2020-04" db="EMBL/GenBank/DDBJ databases">
        <authorList>
            <person name="Chiriac C."/>
            <person name="Salcher M."/>
            <person name="Ghai R."/>
            <person name="Kavagutti S V."/>
        </authorList>
    </citation>
    <scope>NUCLEOTIDE SEQUENCE</scope>
</reference>
<protein>
    <submittedName>
        <fullName evidence="1">Uncharacterized protein</fullName>
    </submittedName>
</protein>
<dbReference type="EMBL" id="LR796826">
    <property type="protein sequence ID" value="CAB4168533.1"/>
    <property type="molecule type" value="Genomic_DNA"/>
</dbReference>
<evidence type="ECO:0000313" key="4">
    <source>
        <dbReference type="EMBL" id="CAB4205121.1"/>
    </source>
</evidence>
<evidence type="ECO:0000313" key="1">
    <source>
        <dbReference type="EMBL" id="CAB4167880.1"/>
    </source>
</evidence>
<evidence type="ECO:0000313" key="2">
    <source>
        <dbReference type="EMBL" id="CAB4168533.1"/>
    </source>
</evidence>